<accession>A0A7N0US08</accession>
<evidence type="ECO:0000256" key="2">
    <source>
        <dbReference type="ARBA" id="ARBA00004629"/>
    </source>
</evidence>
<dbReference type="PROSITE" id="PS51489">
    <property type="entry name" value="BUB1_N"/>
    <property type="match status" value="1"/>
</dbReference>
<dbReference type="GO" id="GO:0005634">
    <property type="term" value="C:nucleus"/>
    <property type="evidence" value="ECO:0007669"/>
    <property type="project" value="UniProtKB-SubCell"/>
</dbReference>
<keyword evidence="3" id="KW-0158">Chromosome</keyword>
<evidence type="ECO:0000259" key="9">
    <source>
        <dbReference type="PROSITE" id="PS51489"/>
    </source>
</evidence>
<protein>
    <recommendedName>
        <fullName evidence="9">BUB1 N-terminal domain-containing protein</fullName>
    </recommendedName>
</protein>
<evidence type="ECO:0000256" key="4">
    <source>
        <dbReference type="ARBA" id="ARBA00022838"/>
    </source>
</evidence>
<name>A0A7N0US08_KALFE</name>
<feature type="region of interest" description="Disordered" evidence="8">
    <location>
        <begin position="209"/>
        <end position="229"/>
    </location>
</feature>
<feature type="domain" description="BUB1 N-terminal" evidence="9">
    <location>
        <begin position="71"/>
        <end position="226"/>
    </location>
</feature>
<keyword evidence="5" id="KW-0539">Nucleus</keyword>
<evidence type="ECO:0000256" key="7">
    <source>
        <dbReference type="ARBA" id="ARBA00023328"/>
    </source>
</evidence>
<dbReference type="Gene3D" id="1.25.40.430">
    <property type="match status" value="1"/>
</dbReference>
<dbReference type="Proteomes" id="UP000594263">
    <property type="component" value="Unplaced"/>
</dbReference>
<reference evidence="10" key="1">
    <citation type="submission" date="2021-01" db="UniProtKB">
        <authorList>
            <consortium name="EnsemblPlants"/>
        </authorList>
    </citation>
    <scope>IDENTIFICATION</scope>
</reference>
<dbReference type="SMART" id="SM00777">
    <property type="entry name" value="Mad3_BUB1_I"/>
    <property type="match status" value="1"/>
</dbReference>
<evidence type="ECO:0000256" key="6">
    <source>
        <dbReference type="ARBA" id="ARBA00023306"/>
    </source>
</evidence>
<comment type="subcellular location">
    <subcellularLocation>
        <location evidence="2">Chromosome</location>
        <location evidence="2">Centromere</location>
        <location evidence="2">Kinetochore</location>
    </subcellularLocation>
    <subcellularLocation>
        <location evidence="1">Nucleus</location>
    </subcellularLocation>
</comment>
<dbReference type="InterPro" id="IPR013212">
    <property type="entry name" value="Mad3/Bub1_I"/>
</dbReference>
<dbReference type="GO" id="GO:0051754">
    <property type="term" value="P:meiotic sister chromatid cohesion, centromeric"/>
    <property type="evidence" value="ECO:0007669"/>
    <property type="project" value="TreeGrafter"/>
</dbReference>
<dbReference type="PANTHER" id="PTHR14030">
    <property type="entry name" value="MITOTIC CHECKPOINT SERINE/THREONINE-PROTEIN KINASE BUB1"/>
    <property type="match status" value="1"/>
</dbReference>
<dbReference type="PANTHER" id="PTHR14030:SF19">
    <property type="entry name" value="MITOTIC SPINDLE CHECKPOINT PROTEIN BUBR1"/>
    <property type="match status" value="1"/>
</dbReference>
<dbReference type="Pfam" id="PF08311">
    <property type="entry name" value="Mad3_BUB1_I"/>
    <property type="match status" value="1"/>
</dbReference>
<proteinExistence type="predicted"/>
<organism evidence="10 11">
    <name type="scientific">Kalanchoe fedtschenkoi</name>
    <name type="common">Lavender scallops</name>
    <name type="synonym">South American air plant</name>
    <dbReference type="NCBI Taxonomy" id="63787"/>
    <lineage>
        <taxon>Eukaryota</taxon>
        <taxon>Viridiplantae</taxon>
        <taxon>Streptophyta</taxon>
        <taxon>Embryophyta</taxon>
        <taxon>Tracheophyta</taxon>
        <taxon>Spermatophyta</taxon>
        <taxon>Magnoliopsida</taxon>
        <taxon>eudicotyledons</taxon>
        <taxon>Gunneridae</taxon>
        <taxon>Pentapetalae</taxon>
        <taxon>Saxifragales</taxon>
        <taxon>Crassulaceae</taxon>
        <taxon>Kalanchoe</taxon>
    </lineage>
</organism>
<evidence type="ECO:0000256" key="3">
    <source>
        <dbReference type="ARBA" id="ARBA00022454"/>
    </source>
</evidence>
<dbReference type="Gramene" id="Kaladp0081s0386.1.v1.1">
    <property type="protein sequence ID" value="Kaladp0081s0386.1.v1.1"/>
    <property type="gene ID" value="Kaladp0081s0386.v1.1"/>
</dbReference>
<keyword evidence="7" id="KW-0137">Centromere</keyword>
<dbReference type="AlphaFoldDB" id="A0A7N0US08"/>
<dbReference type="OMA" id="LIVIYEQ"/>
<evidence type="ECO:0000313" key="11">
    <source>
        <dbReference type="Proteomes" id="UP000594263"/>
    </source>
</evidence>
<sequence>MGDGGGAATAILDPETQFLYSKQQTGNEWELFKENVRPLKRGRNVQMLNTALKLNTDTHIKKSLLEKRRELIKAIDEYEGDDPLHPWIQCIKWVQESFPPGGDSSGLIVLYEQCVRKFWHDDRYKNDHHYLKIWLEYAESCADAEVIYNFLDANEIGLAHADFYISYALHMETKNKYKRANDIFNLGLARDAKPKEKLETAYKKFFGRSMRRPQNTEEESSESDLPVRSFGTVLTREENRRLNMQDPDHGVKKLKSNGAHATPLAVYKDPRANTAMGHLHNIPKTSKAPWQSLGTLSERNKENNAIPSKWTSHKIPQKPVSRTGAAAGQHIEVFVDEECVDVHKKANHGAKSSALQLREGDGVDVKKETELLREHPLRNFPLSSLPR</sequence>
<keyword evidence="6" id="KW-0131">Cell cycle</keyword>
<evidence type="ECO:0000313" key="10">
    <source>
        <dbReference type="EnsemblPlants" id="Kaladp0081s0386.1.v1.1"/>
    </source>
</evidence>
<evidence type="ECO:0000256" key="5">
    <source>
        <dbReference type="ARBA" id="ARBA00023242"/>
    </source>
</evidence>
<evidence type="ECO:0000256" key="1">
    <source>
        <dbReference type="ARBA" id="ARBA00004123"/>
    </source>
</evidence>
<dbReference type="GO" id="GO:0000776">
    <property type="term" value="C:kinetochore"/>
    <property type="evidence" value="ECO:0007669"/>
    <property type="project" value="UniProtKB-KW"/>
</dbReference>
<keyword evidence="4" id="KW-0995">Kinetochore</keyword>
<dbReference type="GO" id="GO:0007094">
    <property type="term" value="P:mitotic spindle assembly checkpoint signaling"/>
    <property type="evidence" value="ECO:0007669"/>
    <property type="project" value="InterPro"/>
</dbReference>
<evidence type="ECO:0000256" key="8">
    <source>
        <dbReference type="SAM" id="MobiDB-lite"/>
    </source>
</evidence>
<dbReference type="EnsemblPlants" id="Kaladp0081s0386.1.v1.1">
    <property type="protein sequence ID" value="Kaladp0081s0386.1.v1.1"/>
    <property type="gene ID" value="Kaladp0081s0386.v1.1"/>
</dbReference>
<dbReference type="InterPro" id="IPR015661">
    <property type="entry name" value="Bub1/Mad3"/>
</dbReference>
<dbReference type="GO" id="GO:0004672">
    <property type="term" value="F:protein kinase activity"/>
    <property type="evidence" value="ECO:0007669"/>
    <property type="project" value="TreeGrafter"/>
</dbReference>
<dbReference type="FunFam" id="1.25.40.430:FF:000004">
    <property type="entry name" value="Mitotic spindle checkpoint protein BUBR1"/>
    <property type="match status" value="1"/>
</dbReference>
<keyword evidence="11" id="KW-1185">Reference proteome</keyword>